<protein>
    <submittedName>
        <fullName evidence="5">GntR family transcriptional regulator</fullName>
    </submittedName>
</protein>
<dbReference type="SUPFAM" id="SSF46785">
    <property type="entry name" value="Winged helix' DNA-binding domain"/>
    <property type="match status" value="1"/>
</dbReference>
<evidence type="ECO:0000313" key="5">
    <source>
        <dbReference type="EMBL" id="GHF67122.1"/>
    </source>
</evidence>
<dbReference type="Gene3D" id="1.10.10.10">
    <property type="entry name" value="Winged helix-like DNA-binding domain superfamily/Winged helix DNA-binding domain"/>
    <property type="match status" value="1"/>
</dbReference>
<dbReference type="Pfam" id="PF00392">
    <property type="entry name" value="GntR"/>
    <property type="match status" value="1"/>
</dbReference>
<comment type="caution">
    <text evidence="5">The sequence shown here is derived from an EMBL/GenBank/DDBJ whole genome shotgun (WGS) entry which is preliminary data.</text>
</comment>
<accession>A0A8J3M9M0</accession>
<reference evidence="5" key="2">
    <citation type="submission" date="2020-09" db="EMBL/GenBank/DDBJ databases">
        <authorList>
            <person name="Sun Q."/>
            <person name="Kim S."/>
        </authorList>
    </citation>
    <scope>NUCLEOTIDE SEQUENCE</scope>
    <source>
        <strain evidence="5">KCTC 42650</strain>
    </source>
</reference>
<organism evidence="5 6">
    <name type="scientific">Seohaeicola zhoushanensis</name>
    <dbReference type="NCBI Taxonomy" id="1569283"/>
    <lineage>
        <taxon>Bacteria</taxon>
        <taxon>Pseudomonadati</taxon>
        <taxon>Pseudomonadota</taxon>
        <taxon>Alphaproteobacteria</taxon>
        <taxon>Rhodobacterales</taxon>
        <taxon>Roseobacteraceae</taxon>
        <taxon>Seohaeicola</taxon>
    </lineage>
</organism>
<name>A0A8J3M9M0_9RHOB</name>
<proteinExistence type="predicted"/>
<dbReference type="InterPro" id="IPR036390">
    <property type="entry name" value="WH_DNA-bd_sf"/>
</dbReference>
<dbReference type="GO" id="GO:0003677">
    <property type="term" value="F:DNA binding"/>
    <property type="evidence" value="ECO:0007669"/>
    <property type="project" value="UniProtKB-KW"/>
</dbReference>
<dbReference type="InterPro" id="IPR011711">
    <property type="entry name" value="GntR_C"/>
</dbReference>
<gene>
    <name evidence="5" type="ORF">GCM10017056_42950</name>
</gene>
<sequence length="245" mass="27084">MRDMLEIKPVQTEKLFEVLAAQLRDEIMAGEFTSGDLLSEKYLMERSQLSRGSVRDALRVLEAQGLVETRRGRNGGSFVVESGVQTIVQSLDAYLRNGNPPLRAIMDTVELLEPGLARLAAQNRTPEDIDAMRDAIQSMADTDDRTEFVRRNSDWHIAMARAAHNPILMAVYQPIGSTLLHPHTNDFLDADMRAVVVAAARRILDAIADGDATLAFSRMQKHVDAYHAIRNELDAAASATDPTEG</sequence>
<keyword evidence="6" id="KW-1185">Reference proteome</keyword>
<dbReference type="PANTHER" id="PTHR43537">
    <property type="entry name" value="TRANSCRIPTIONAL REGULATOR, GNTR FAMILY"/>
    <property type="match status" value="1"/>
</dbReference>
<dbReference type="CDD" id="cd07377">
    <property type="entry name" value="WHTH_GntR"/>
    <property type="match status" value="1"/>
</dbReference>
<dbReference type="Gene3D" id="1.20.120.530">
    <property type="entry name" value="GntR ligand-binding domain-like"/>
    <property type="match status" value="1"/>
</dbReference>
<dbReference type="InterPro" id="IPR000524">
    <property type="entry name" value="Tscrpt_reg_HTH_GntR"/>
</dbReference>
<dbReference type="EMBL" id="BNCJ01000019">
    <property type="protein sequence ID" value="GHF67122.1"/>
    <property type="molecule type" value="Genomic_DNA"/>
</dbReference>
<keyword evidence="1" id="KW-0805">Transcription regulation</keyword>
<dbReference type="SUPFAM" id="SSF48008">
    <property type="entry name" value="GntR ligand-binding domain-like"/>
    <property type="match status" value="1"/>
</dbReference>
<evidence type="ECO:0000259" key="4">
    <source>
        <dbReference type="PROSITE" id="PS50949"/>
    </source>
</evidence>
<dbReference type="PANTHER" id="PTHR43537:SF5">
    <property type="entry name" value="UXU OPERON TRANSCRIPTIONAL REGULATOR"/>
    <property type="match status" value="1"/>
</dbReference>
<feature type="domain" description="HTH gntR-type" evidence="4">
    <location>
        <begin position="13"/>
        <end position="82"/>
    </location>
</feature>
<evidence type="ECO:0000256" key="3">
    <source>
        <dbReference type="ARBA" id="ARBA00023163"/>
    </source>
</evidence>
<keyword evidence="2" id="KW-0238">DNA-binding</keyword>
<dbReference type="SMART" id="SM00895">
    <property type="entry name" value="FCD"/>
    <property type="match status" value="1"/>
</dbReference>
<dbReference type="Pfam" id="PF07729">
    <property type="entry name" value="FCD"/>
    <property type="match status" value="1"/>
</dbReference>
<keyword evidence="3" id="KW-0804">Transcription</keyword>
<evidence type="ECO:0000313" key="6">
    <source>
        <dbReference type="Proteomes" id="UP000626220"/>
    </source>
</evidence>
<dbReference type="AlphaFoldDB" id="A0A8J3M9M0"/>
<dbReference type="SMART" id="SM00345">
    <property type="entry name" value="HTH_GNTR"/>
    <property type="match status" value="1"/>
</dbReference>
<dbReference type="InterPro" id="IPR008920">
    <property type="entry name" value="TF_FadR/GntR_C"/>
</dbReference>
<evidence type="ECO:0000256" key="1">
    <source>
        <dbReference type="ARBA" id="ARBA00023015"/>
    </source>
</evidence>
<dbReference type="PRINTS" id="PR00035">
    <property type="entry name" value="HTHGNTR"/>
</dbReference>
<dbReference type="InterPro" id="IPR036388">
    <property type="entry name" value="WH-like_DNA-bd_sf"/>
</dbReference>
<reference evidence="5" key="1">
    <citation type="journal article" date="2014" name="Int. J. Syst. Evol. Microbiol.">
        <title>Complete genome sequence of Corynebacterium casei LMG S-19264T (=DSM 44701T), isolated from a smear-ripened cheese.</title>
        <authorList>
            <consortium name="US DOE Joint Genome Institute (JGI-PGF)"/>
            <person name="Walter F."/>
            <person name="Albersmeier A."/>
            <person name="Kalinowski J."/>
            <person name="Ruckert C."/>
        </authorList>
    </citation>
    <scope>NUCLEOTIDE SEQUENCE</scope>
    <source>
        <strain evidence="5">KCTC 42650</strain>
    </source>
</reference>
<dbReference type="Proteomes" id="UP000626220">
    <property type="component" value="Unassembled WGS sequence"/>
</dbReference>
<dbReference type="PROSITE" id="PS50949">
    <property type="entry name" value="HTH_GNTR"/>
    <property type="match status" value="1"/>
</dbReference>
<dbReference type="GO" id="GO:0003700">
    <property type="term" value="F:DNA-binding transcription factor activity"/>
    <property type="evidence" value="ECO:0007669"/>
    <property type="project" value="InterPro"/>
</dbReference>
<evidence type="ECO:0000256" key="2">
    <source>
        <dbReference type="ARBA" id="ARBA00023125"/>
    </source>
</evidence>